<keyword evidence="2" id="KW-1185">Reference proteome</keyword>
<accession>A0AA38IEB7</accession>
<dbReference type="AlphaFoldDB" id="A0AA38IEB7"/>
<protein>
    <submittedName>
        <fullName evidence="1">Uncharacterized protein</fullName>
    </submittedName>
</protein>
<organism evidence="1 2">
    <name type="scientific">Zophobas morio</name>
    <dbReference type="NCBI Taxonomy" id="2755281"/>
    <lineage>
        <taxon>Eukaryota</taxon>
        <taxon>Metazoa</taxon>
        <taxon>Ecdysozoa</taxon>
        <taxon>Arthropoda</taxon>
        <taxon>Hexapoda</taxon>
        <taxon>Insecta</taxon>
        <taxon>Pterygota</taxon>
        <taxon>Neoptera</taxon>
        <taxon>Endopterygota</taxon>
        <taxon>Coleoptera</taxon>
        <taxon>Polyphaga</taxon>
        <taxon>Cucujiformia</taxon>
        <taxon>Tenebrionidae</taxon>
        <taxon>Zophobas</taxon>
    </lineage>
</organism>
<name>A0AA38IEB7_9CUCU</name>
<comment type="caution">
    <text evidence="1">The sequence shown here is derived from an EMBL/GenBank/DDBJ whole genome shotgun (WGS) entry which is preliminary data.</text>
</comment>
<evidence type="ECO:0000313" key="1">
    <source>
        <dbReference type="EMBL" id="KAJ3653614.1"/>
    </source>
</evidence>
<reference evidence="1" key="1">
    <citation type="journal article" date="2023" name="G3 (Bethesda)">
        <title>Whole genome assemblies of Zophobas morio and Tenebrio molitor.</title>
        <authorList>
            <person name="Kaur S."/>
            <person name="Stinson S.A."/>
            <person name="diCenzo G.C."/>
        </authorList>
    </citation>
    <scope>NUCLEOTIDE SEQUENCE</scope>
    <source>
        <strain evidence="1">QUZm001</strain>
    </source>
</reference>
<dbReference type="Proteomes" id="UP001168821">
    <property type="component" value="Unassembled WGS sequence"/>
</dbReference>
<gene>
    <name evidence="1" type="ORF">Zmor_012855</name>
</gene>
<evidence type="ECO:0000313" key="2">
    <source>
        <dbReference type="Proteomes" id="UP001168821"/>
    </source>
</evidence>
<dbReference type="EMBL" id="JALNTZ010000004">
    <property type="protein sequence ID" value="KAJ3653614.1"/>
    <property type="molecule type" value="Genomic_DNA"/>
</dbReference>
<proteinExistence type="predicted"/>
<sequence>MFEAMLKHLLMSDEKTKRMALFFGTFCVTENSTWTYGLLITRNNFGANKTRPTGFRNFGGLNVGQVFRQQRLEPFGMGLGTHTRIDAKIMHSEHQF</sequence>